<protein>
    <submittedName>
        <fullName evidence="1">Uncharacterized protein</fullName>
    </submittedName>
</protein>
<dbReference type="AlphaFoldDB" id="A0A9K3P0Z0"/>
<reference evidence="1" key="1">
    <citation type="journal article" date="2017" name="Nature">
        <title>The sunflower genome provides insights into oil metabolism, flowering and Asterid evolution.</title>
        <authorList>
            <person name="Badouin H."/>
            <person name="Gouzy J."/>
            <person name="Grassa C.J."/>
            <person name="Murat F."/>
            <person name="Staton S.E."/>
            <person name="Cottret L."/>
            <person name="Lelandais-Briere C."/>
            <person name="Owens G.L."/>
            <person name="Carrere S."/>
            <person name="Mayjonade B."/>
            <person name="Legrand L."/>
            <person name="Gill N."/>
            <person name="Kane N.C."/>
            <person name="Bowers J.E."/>
            <person name="Hubner S."/>
            <person name="Bellec A."/>
            <person name="Berard A."/>
            <person name="Berges H."/>
            <person name="Blanchet N."/>
            <person name="Boniface M.C."/>
            <person name="Brunel D."/>
            <person name="Catrice O."/>
            <person name="Chaidir N."/>
            <person name="Claudel C."/>
            <person name="Donnadieu C."/>
            <person name="Faraut T."/>
            <person name="Fievet G."/>
            <person name="Helmstetter N."/>
            <person name="King M."/>
            <person name="Knapp S.J."/>
            <person name="Lai Z."/>
            <person name="Le Paslier M.C."/>
            <person name="Lippi Y."/>
            <person name="Lorenzon L."/>
            <person name="Mandel J.R."/>
            <person name="Marage G."/>
            <person name="Marchand G."/>
            <person name="Marquand E."/>
            <person name="Bret-Mestries E."/>
            <person name="Morien E."/>
            <person name="Nambeesan S."/>
            <person name="Nguyen T."/>
            <person name="Pegot-Espagnet P."/>
            <person name="Pouilly N."/>
            <person name="Raftis F."/>
            <person name="Sallet E."/>
            <person name="Schiex T."/>
            <person name="Thomas J."/>
            <person name="Vandecasteele C."/>
            <person name="Vares D."/>
            <person name="Vear F."/>
            <person name="Vautrin S."/>
            <person name="Crespi M."/>
            <person name="Mangin B."/>
            <person name="Burke J.M."/>
            <person name="Salse J."/>
            <person name="Munos S."/>
            <person name="Vincourt P."/>
            <person name="Rieseberg L.H."/>
            <person name="Langlade N.B."/>
        </authorList>
    </citation>
    <scope>NUCLEOTIDE SEQUENCE</scope>
    <source>
        <tissue evidence="1">Leaves</tissue>
    </source>
</reference>
<name>A0A9K3P0Z0_HELAN</name>
<proteinExistence type="predicted"/>
<reference evidence="1" key="2">
    <citation type="submission" date="2020-06" db="EMBL/GenBank/DDBJ databases">
        <title>Helianthus annuus Genome sequencing and assembly Release 2.</title>
        <authorList>
            <person name="Gouzy J."/>
            <person name="Langlade N."/>
            <person name="Munos S."/>
        </authorList>
    </citation>
    <scope>NUCLEOTIDE SEQUENCE</scope>
    <source>
        <tissue evidence="1">Leaves</tissue>
    </source>
</reference>
<evidence type="ECO:0000313" key="1">
    <source>
        <dbReference type="EMBL" id="KAF5818333.1"/>
    </source>
</evidence>
<dbReference type="Gramene" id="mRNA:HanXRQr2_Chr02g0063861">
    <property type="protein sequence ID" value="CDS:HanXRQr2_Chr02g0063861.1"/>
    <property type="gene ID" value="HanXRQr2_Chr02g0063861"/>
</dbReference>
<accession>A0A9K3P0Z0</accession>
<dbReference type="Proteomes" id="UP000215914">
    <property type="component" value="Unassembled WGS sequence"/>
</dbReference>
<comment type="caution">
    <text evidence="1">The sequence shown here is derived from an EMBL/GenBank/DDBJ whole genome shotgun (WGS) entry which is preliminary data.</text>
</comment>
<gene>
    <name evidence="1" type="ORF">HanXRQr2_Chr02g0063861</name>
</gene>
<keyword evidence="2" id="KW-1185">Reference proteome</keyword>
<sequence>MHLPSGLEKPPQHTRKASLSEILAAGCYYIHMNRLLVLLLIQNPPHHQQALFQVLEALTSSCLHHNSILLQHLPHLTTSILQIPHSNCHSTRTASRFHTVTPI</sequence>
<dbReference type="EMBL" id="MNCJ02000317">
    <property type="protein sequence ID" value="KAF5818333.1"/>
    <property type="molecule type" value="Genomic_DNA"/>
</dbReference>
<organism evidence="1 2">
    <name type="scientific">Helianthus annuus</name>
    <name type="common">Common sunflower</name>
    <dbReference type="NCBI Taxonomy" id="4232"/>
    <lineage>
        <taxon>Eukaryota</taxon>
        <taxon>Viridiplantae</taxon>
        <taxon>Streptophyta</taxon>
        <taxon>Embryophyta</taxon>
        <taxon>Tracheophyta</taxon>
        <taxon>Spermatophyta</taxon>
        <taxon>Magnoliopsida</taxon>
        <taxon>eudicotyledons</taxon>
        <taxon>Gunneridae</taxon>
        <taxon>Pentapetalae</taxon>
        <taxon>asterids</taxon>
        <taxon>campanulids</taxon>
        <taxon>Asterales</taxon>
        <taxon>Asteraceae</taxon>
        <taxon>Asteroideae</taxon>
        <taxon>Heliantheae alliance</taxon>
        <taxon>Heliantheae</taxon>
        <taxon>Helianthus</taxon>
    </lineage>
</organism>
<evidence type="ECO:0000313" key="2">
    <source>
        <dbReference type="Proteomes" id="UP000215914"/>
    </source>
</evidence>